<protein>
    <submittedName>
        <fullName evidence="5">ABC transporter substrate-binding protein</fullName>
    </submittedName>
</protein>
<sequence length="272" mass="30524">MKYFLAIMLVLSLCSTKQAVADHQQILVAIDHAPPYSALDEKGNAKGLILDIINYIKHHSDEDIAVKAVPCPFSRCIRMLAQGEVDVMGGLVRTADRERQMAFVTPPYMALSSSYVFYGHQHSGVTVKRYEDLIGKRIAIMRGAAFFPRFDQDTRLDKVEVPSERVAVDLVLKGRVDLVIAVEDTADLAMNVLAQPAHQLRKMDYRHTQVIYGHMAMSRTFAQSHVGQAFSEHMRKMAKNKVLDKLVAPYQLPAIPPQLLSEEALSTQTRTF</sequence>
<dbReference type="AlphaFoldDB" id="A0A4Q7E0R9"/>
<dbReference type="PANTHER" id="PTHR35936:SF25">
    <property type="entry name" value="ABC TRANSPORTER SUBSTRATE-BINDING PROTEIN"/>
    <property type="match status" value="1"/>
</dbReference>
<evidence type="ECO:0000256" key="2">
    <source>
        <dbReference type="ARBA" id="ARBA00022729"/>
    </source>
</evidence>
<dbReference type="SUPFAM" id="SSF53850">
    <property type="entry name" value="Periplasmic binding protein-like II"/>
    <property type="match status" value="1"/>
</dbReference>
<dbReference type="RefSeq" id="WP_130246054.1">
    <property type="nucleotide sequence ID" value="NZ_PPUZ01000060.1"/>
</dbReference>
<dbReference type="EMBL" id="PPUZ01000060">
    <property type="protein sequence ID" value="RZM74953.1"/>
    <property type="molecule type" value="Genomic_DNA"/>
</dbReference>
<evidence type="ECO:0000313" key="6">
    <source>
        <dbReference type="Proteomes" id="UP000292345"/>
    </source>
</evidence>
<keyword evidence="2 3" id="KW-0732">Signal</keyword>
<accession>A0A4Q7E0R9</accession>
<dbReference type="Pfam" id="PF00497">
    <property type="entry name" value="SBP_bac_3"/>
    <property type="match status" value="1"/>
</dbReference>
<dbReference type="SMART" id="SM00062">
    <property type="entry name" value="PBPb"/>
    <property type="match status" value="1"/>
</dbReference>
<comment type="caution">
    <text evidence="5">The sequence shown here is derived from an EMBL/GenBank/DDBJ whole genome shotgun (WGS) entry which is preliminary data.</text>
</comment>
<dbReference type="Gene3D" id="3.40.190.10">
    <property type="entry name" value="Periplasmic binding protein-like II"/>
    <property type="match status" value="2"/>
</dbReference>
<evidence type="ECO:0000256" key="3">
    <source>
        <dbReference type="SAM" id="SignalP"/>
    </source>
</evidence>
<feature type="signal peptide" evidence="3">
    <location>
        <begin position="1"/>
        <end position="21"/>
    </location>
</feature>
<dbReference type="Proteomes" id="UP000292345">
    <property type="component" value="Unassembled WGS sequence"/>
</dbReference>
<proteinExistence type="inferred from homology"/>
<reference evidence="5 6" key="1">
    <citation type="submission" date="2018-01" db="EMBL/GenBank/DDBJ databases">
        <title>Co-occurrence of chitin degradation, pigmentation and bioactivity in marine Pseudoalteromonas.</title>
        <authorList>
            <person name="Paulsen S."/>
            <person name="Gram L."/>
            <person name="Machado H."/>
        </authorList>
    </citation>
    <scope>NUCLEOTIDE SEQUENCE [LARGE SCALE GENOMIC DNA]</scope>
    <source>
        <strain evidence="5 6">S1946</strain>
    </source>
</reference>
<feature type="domain" description="Solute-binding protein family 3/N-terminal" evidence="4">
    <location>
        <begin position="25"/>
        <end position="254"/>
    </location>
</feature>
<evidence type="ECO:0000313" key="5">
    <source>
        <dbReference type="EMBL" id="RZM74953.1"/>
    </source>
</evidence>
<dbReference type="PANTHER" id="PTHR35936">
    <property type="entry name" value="MEMBRANE-BOUND LYTIC MUREIN TRANSGLYCOSYLASE F"/>
    <property type="match status" value="1"/>
</dbReference>
<evidence type="ECO:0000256" key="1">
    <source>
        <dbReference type="ARBA" id="ARBA00010333"/>
    </source>
</evidence>
<evidence type="ECO:0000259" key="4">
    <source>
        <dbReference type="SMART" id="SM00062"/>
    </source>
</evidence>
<organism evidence="5 6">
    <name type="scientific">Pseudoalteromonas rubra</name>
    <dbReference type="NCBI Taxonomy" id="43658"/>
    <lineage>
        <taxon>Bacteria</taxon>
        <taxon>Pseudomonadati</taxon>
        <taxon>Pseudomonadota</taxon>
        <taxon>Gammaproteobacteria</taxon>
        <taxon>Alteromonadales</taxon>
        <taxon>Pseudoalteromonadaceae</taxon>
        <taxon>Pseudoalteromonas</taxon>
    </lineage>
</organism>
<comment type="similarity">
    <text evidence="1">Belongs to the bacterial solute-binding protein 3 family.</text>
</comment>
<dbReference type="InterPro" id="IPR001638">
    <property type="entry name" value="Solute-binding_3/MltF_N"/>
</dbReference>
<feature type="chain" id="PRO_5020396505" evidence="3">
    <location>
        <begin position="22"/>
        <end position="272"/>
    </location>
</feature>
<gene>
    <name evidence="5" type="ORF">C3B51_19030</name>
</gene>
<name>A0A4Q7E0R9_9GAMM</name>